<reference evidence="4" key="1">
    <citation type="submission" date="2020-05" db="EMBL/GenBank/DDBJ databases">
        <authorList>
            <person name="Chiriac C."/>
            <person name="Salcher M."/>
            <person name="Ghai R."/>
            <person name="Kavagutti S V."/>
        </authorList>
    </citation>
    <scope>NUCLEOTIDE SEQUENCE</scope>
</reference>
<gene>
    <name evidence="4" type="ORF">UFOPK3564_02250</name>
</gene>
<dbReference type="PANTHER" id="PTHR33371:SF4">
    <property type="entry name" value="INTERMEMBRANE PHOSPHOLIPID TRANSPORT SYSTEM BINDING PROTEIN MLAD"/>
    <property type="match status" value="1"/>
</dbReference>
<dbReference type="EMBL" id="CAFBMK010000148">
    <property type="protein sequence ID" value="CAB4928690.1"/>
    <property type="molecule type" value="Genomic_DNA"/>
</dbReference>
<evidence type="ECO:0000256" key="1">
    <source>
        <dbReference type="SAM" id="MobiDB-lite"/>
    </source>
</evidence>
<name>A0A6J7ICY9_9ZZZZ</name>
<dbReference type="InterPro" id="IPR052336">
    <property type="entry name" value="MlaD_Phospholipid_Transporter"/>
</dbReference>
<keyword evidence="2" id="KW-0812">Transmembrane</keyword>
<dbReference type="InterPro" id="IPR003399">
    <property type="entry name" value="Mce/MlaD"/>
</dbReference>
<dbReference type="Pfam" id="PF02470">
    <property type="entry name" value="MlaD"/>
    <property type="match status" value="1"/>
</dbReference>
<dbReference type="AlphaFoldDB" id="A0A6J7ICY9"/>
<evidence type="ECO:0000313" key="4">
    <source>
        <dbReference type="EMBL" id="CAB4928690.1"/>
    </source>
</evidence>
<protein>
    <submittedName>
        <fullName evidence="4">Unannotated protein</fullName>
    </submittedName>
</protein>
<dbReference type="PANTHER" id="PTHR33371">
    <property type="entry name" value="INTERMEMBRANE PHOSPHOLIPID TRANSPORT SYSTEM BINDING PROTEIN MLAD-RELATED"/>
    <property type="match status" value="1"/>
</dbReference>
<proteinExistence type="predicted"/>
<feature type="transmembrane region" description="Helical" evidence="2">
    <location>
        <begin position="12"/>
        <end position="33"/>
    </location>
</feature>
<feature type="region of interest" description="Disordered" evidence="1">
    <location>
        <begin position="122"/>
        <end position="145"/>
    </location>
</feature>
<evidence type="ECO:0000259" key="3">
    <source>
        <dbReference type="Pfam" id="PF02470"/>
    </source>
</evidence>
<organism evidence="4">
    <name type="scientific">freshwater metagenome</name>
    <dbReference type="NCBI Taxonomy" id="449393"/>
    <lineage>
        <taxon>unclassified sequences</taxon>
        <taxon>metagenomes</taxon>
        <taxon>ecological metagenomes</taxon>
    </lineage>
</organism>
<accession>A0A6J7ICY9</accession>
<keyword evidence="2" id="KW-0472">Membrane</keyword>
<sequence length="423" mass="45985">MKTVKMALRQYWWAVGVIIGAMILSLLVAGYILQQQRLSTPFDDVYEVKANFSSAQAVTPGQGQAVAVAGVTVGEISNADLVDGQARVTMRIDRPKLEAIHEDAHVMLRPRTGLQDMTIELDPGSPSRPKVEDGGTLPQTQSTSQVQLDEAVAALDSDTRGYFQQLLQASAEGFQGNAKTFQKILRTAAPTARQTHRVLQVLTERRRELSNTVSRLGSLSKAIGEHDQSVGDTLDRAAVTLRTIAGRDRELRASLQQLPSTLDLTRQAVTKTGELADEVIPTSRALRPAIRDVTAALPDAEPLLRELPGYLAPVRRLAVQGRQPVREIRRAVEQLEPQLADTTTSAQVLQHVMNVLAYDPPGEQKGFSYYLGWFAHNSNSLFSTNDANGAAWRGQLLLSCGTLSGLAPLRPVTDVLTGLGVCK</sequence>
<keyword evidence="2" id="KW-1133">Transmembrane helix</keyword>
<evidence type="ECO:0000256" key="2">
    <source>
        <dbReference type="SAM" id="Phobius"/>
    </source>
</evidence>
<feature type="domain" description="Mce/MlaD" evidence="3">
    <location>
        <begin position="46"/>
        <end position="124"/>
    </location>
</feature>